<dbReference type="Pfam" id="PF13426">
    <property type="entry name" value="PAS_9"/>
    <property type="match status" value="3"/>
</dbReference>
<gene>
    <name evidence="4" type="ORF">CGI_10010929</name>
</gene>
<dbReference type="PROSITE" id="PS50011">
    <property type="entry name" value="PROTEIN_KINASE_DOM"/>
    <property type="match status" value="1"/>
</dbReference>
<sequence>MTFGSPSYPSPLDRIRADRSDLRYAAEINGMRESSFEINQSFPKMTKTSRCLDETMTKPRSKKVNLQEEIRDLGCEFHDVSFGPGQTKGSWSSELHPDRENWSFYSYIGGGHTGTVFPSTIRNPNKAICTINSKTSEILTANDMTCELFGYETEELLGKKLKDLIKLKPKEQATIQECHFDESSGNIVSLAGKVVDAIDSNGLIMPISVWVKKLDQETEQRALVVMEPVERTVAMVTFNAEGTILTCDHQMAYLYGYFSPDDLEGVKIKQLIPSLQLPVEGKPLEKDLRKQRATGKTKDGACFPLSLSVKLASEVDISRPISTGSVKDDRESVYVGILWVFSNISGLVTMLPDGTINSINENFALMLFGYSRADLIGKDISILIPDFYDILELEENSEAASHHSGLDNPNLLPDDNKDLQEVDSSDDQGIGSSITSNQCPPAVDTHPLLGPGVTSTPNRAQAVSFFRRGSNKESGSEVEISPLAGGMKQDQIGRLEFSDSEEEEEEEEEEAMIRTDARSPETCQSDVSASSTETVPTAREVTRNVAIIQEVNKGCMESCDGNGMEEKNCEKGLSTDEYLSQKKEDDGKDKGDSVSEEMLVVCNSQEEKNSPVACTSAQTPVIEEGVKTQSKSGTESSQLSADRAVFLQTLHDTNKILMAIKSSMDDPVVCVDPKAEADFKPKNIEQRTANVKVNSEASVDSDGKNQKSELNLSNSTVELLAAGVGVLDLSDSGCLEQEMDSLDKSGTLADISSSVHSSAILKDCSRESLRDDSSFPAHQDYIPKCNTDSVFEEISSVENSLDLVHGVEVNKSPLLHINSNNSCHSSGHSTDHQPESSFDPVSSYNHSSSLLTDSVSFHERDSGCSPRKHKRRDRGKEASNQHSSSSASQSVVFPEGSYAGQGKHRDRSYLGIIFQLKRVTLEDGSVRYCMWVSRDPEEPAEGGRSFANLTLATTLNSTMDCSGNFSLGDLLADKACSDSKVEHDGNGKEGAQQNDGVEDDGEDGVSAGRGLFDIKYHTLNAIGKGAFGFVKLARRKIDEEEVVVKFIKKNKVLSECWTEDQRGRRLPLEVSLLKMLKHPNIVKVLDVFENEDYIQMVMEKHGSGMDLFEFIDRSPLMDEALASYIFRQIVAGVAYLHSLNIVHRDIKDENVILNEDFRIKLIDFGAAAYMMPGKLFGTFCGTMEYCSPEVLLGNRYEGPELEMWSLGVTLYTLVYGENPFFDVEETIKGKLKPPFQVSRGLTHLLSGLLNPSPAKRLTVKDCQRDIWTNQPVDASQYSWEEVLPNCEFHGNTASDNRIDSPDSKVNSQNAASHTEKYIDKVYTDKELLPPVPPFSPPGYHTHVFDSKYYSVVDV</sequence>
<feature type="region of interest" description="Disordered" evidence="3">
    <location>
        <begin position="820"/>
        <end position="902"/>
    </location>
</feature>
<accession>K1Q0S3</accession>
<evidence type="ECO:0000256" key="3">
    <source>
        <dbReference type="SAM" id="MobiDB-lite"/>
    </source>
</evidence>
<dbReference type="SUPFAM" id="SSF55785">
    <property type="entry name" value="PYP-like sensor domain (PAS domain)"/>
    <property type="match status" value="2"/>
</dbReference>
<feature type="region of interest" description="Disordered" evidence="3">
    <location>
        <begin position="1293"/>
        <end position="1312"/>
    </location>
</feature>
<evidence type="ECO:0000256" key="2">
    <source>
        <dbReference type="ARBA" id="ARBA00022840"/>
    </source>
</evidence>
<dbReference type="GO" id="GO:0005634">
    <property type="term" value="C:nucleus"/>
    <property type="evidence" value="ECO:0007669"/>
    <property type="project" value="TreeGrafter"/>
</dbReference>
<dbReference type="GO" id="GO:0004674">
    <property type="term" value="F:protein serine/threonine kinase activity"/>
    <property type="evidence" value="ECO:0007669"/>
    <property type="project" value="TreeGrafter"/>
</dbReference>
<keyword evidence="1" id="KW-0547">Nucleotide-binding</keyword>
<dbReference type="FunFam" id="3.30.200.20:FF:000314">
    <property type="entry name" value="Serine/threonine protein kinase"/>
    <property type="match status" value="1"/>
</dbReference>
<dbReference type="FunFam" id="1.10.510.10:FF:000351">
    <property type="entry name" value="PAS domain-containing serine/threonine-protein kinase"/>
    <property type="match status" value="1"/>
</dbReference>
<dbReference type="PROSITE" id="PS50112">
    <property type="entry name" value="PAS"/>
    <property type="match status" value="1"/>
</dbReference>
<organism evidence="4">
    <name type="scientific">Magallana gigas</name>
    <name type="common">Pacific oyster</name>
    <name type="synonym">Crassostrea gigas</name>
    <dbReference type="NCBI Taxonomy" id="29159"/>
    <lineage>
        <taxon>Eukaryota</taxon>
        <taxon>Metazoa</taxon>
        <taxon>Spiralia</taxon>
        <taxon>Lophotrochozoa</taxon>
        <taxon>Mollusca</taxon>
        <taxon>Bivalvia</taxon>
        <taxon>Autobranchia</taxon>
        <taxon>Pteriomorphia</taxon>
        <taxon>Ostreida</taxon>
        <taxon>Ostreoidea</taxon>
        <taxon>Ostreidae</taxon>
        <taxon>Magallana</taxon>
    </lineage>
</organism>
<dbReference type="NCBIfam" id="TIGR00229">
    <property type="entry name" value="sensory_box"/>
    <property type="match status" value="1"/>
</dbReference>
<feature type="compositionally biased region" description="Polar residues" evidence="3">
    <location>
        <begin position="1303"/>
        <end position="1312"/>
    </location>
</feature>
<keyword evidence="2" id="KW-0067">ATP-binding</keyword>
<dbReference type="InterPro" id="IPR011009">
    <property type="entry name" value="Kinase-like_dom_sf"/>
</dbReference>
<proteinExistence type="predicted"/>
<feature type="compositionally biased region" description="Polar residues" evidence="3">
    <location>
        <begin position="521"/>
        <end position="535"/>
    </location>
</feature>
<dbReference type="PROSITE" id="PS00107">
    <property type="entry name" value="PROTEIN_KINASE_ATP"/>
    <property type="match status" value="1"/>
</dbReference>
<dbReference type="Gene3D" id="1.10.510.10">
    <property type="entry name" value="Transferase(Phosphotransferase) domain 1"/>
    <property type="match status" value="1"/>
</dbReference>
<feature type="region of interest" description="Disordered" evidence="3">
    <location>
        <begin position="979"/>
        <end position="1003"/>
    </location>
</feature>
<keyword evidence="4" id="KW-0808">Transferase</keyword>
<feature type="compositionally biased region" description="Low complexity" evidence="3">
    <location>
        <begin position="427"/>
        <end position="436"/>
    </location>
</feature>
<feature type="compositionally biased region" description="Low complexity" evidence="3">
    <location>
        <begin position="880"/>
        <end position="890"/>
    </location>
</feature>
<evidence type="ECO:0000256" key="1">
    <source>
        <dbReference type="ARBA" id="ARBA00022741"/>
    </source>
</evidence>
<dbReference type="InterPro" id="IPR000014">
    <property type="entry name" value="PAS"/>
</dbReference>
<dbReference type="InterPro" id="IPR008271">
    <property type="entry name" value="Ser/Thr_kinase_AS"/>
</dbReference>
<dbReference type="FunFam" id="3.30.450.20:FF:000059">
    <property type="entry name" value="PAS domain containing serine/threonine kinase"/>
    <property type="match status" value="1"/>
</dbReference>
<dbReference type="InterPro" id="IPR017441">
    <property type="entry name" value="Protein_kinase_ATP_BS"/>
</dbReference>
<dbReference type="GO" id="GO:0035556">
    <property type="term" value="P:intracellular signal transduction"/>
    <property type="evidence" value="ECO:0007669"/>
    <property type="project" value="TreeGrafter"/>
</dbReference>
<dbReference type="PANTHER" id="PTHR24346:SF51">
    <property type="entry name" value="PAS DOMAIN-CONTAINING SERINE_THREONINE-PROTEIN KINASE"/>
    <property type="match status" value="1"/>
</dbReference>
<protein>
    <submittedName>
        <fullName evidence="4">PAS domain-containing serine/threonine-protein kinase</fullName>
    </submittedName>
</protein>
<dbReference type="GO" id="GO:0005829">
    <property type="term" value="C:cytosol"/>
    <property type="evidence" value="ECO:0007669"/>
    <property type="project" value="TreeGrafter"/>
</dbReference>
<dbReference type="FunCoup" id="K1Q0S3">
    <property type="interactions" value="1423"/>
</dbReference>
<dbReference type="InParanoid" id="K1Q0S3"/>
<dbReference type="InterPro" id="IPR035965">
    <property type="entry name" value="PAS-like_dom_sf"/>
</dbReference>
<dbReference type="GO" id="GO:0005524">
    <property type="term" value="F:ATP binding"/>
    <property type="evidence" value="ECO:0007669"/>
    <property type="project" value="UniProtKB-UniRule"/>
</dbReference>
<keyword evidence="4" id="KW-0418">Kinase</keyword>
<dbReference type="InterPro" id="IPR000719">
    <property type="entry name" value="Prot_kinase_dom"/>
</dbReference>
<dbReference type="CDD" id="cd00130">
    <property type="entry name" value="PAS"/>
    <property type="match status" value="2"/>
</dbReference>
<dbReference type="Gene3D" id="3.30.450.20">
    <property type="entry name" value="PAS domain"/>
    <property type="match status" value="2"/>
</dbReference>
<feature type="region of interest" description="Disordered" evidence="3">
    <location>
        <begin position="401"/>
        <end position="456"/>
    </location>
</feature>
<dbReference type="Gene3D" id="3.30.200.20">
    <property type="entry name" value="Phosphorylase Kinase, domain 1"/>
    <property type="match status" value="1"/>
</dbReference>
<dbReference type="EMBL" id="JH816645">
    <property type="protein sequence ID" value="EKC24944.1"/>
    <property type="molecule type" value="Genomic_DNA"/>
</dbReference>
<dbReference type="SUPFAM" id="SSF56112">
    <property type="entry name" value="Protein kinase-like (PK-like)"/>
    <property type="match status" value="1"/>
</dbReference>
<name>K1Q0S3_MAGGI</name>
<dbReference type="PROSITE" id="PS00108">
    <property type="entry name" value="PROTEIN_KINASE_ST"/>
    <property type="match status" value="1"/>
</dbReference>
<feature type="region of interest" description="Disordered" evidence="3">
    <location>
        <begin position="496"/>
        <end position="537"/>
    </location>
</feature>
<dbReference type="PANTHER" id="PTHR24346">
    <property type="entry name" value="MAP/MICROTUBULE AFFINITY-REGULATING KINASE"/>
    <property type="match status" value="1"/>
</dbReference>
<feature type="compositionally biased region" description="Acidic residues" evidence="3">
    <location>
        <begin position="498"/>
        <end position="510"/>
    </location>
</feature>
<feature type="compositionally biased region" description="Polar residues" evidence="3">
    <location>
        <begin position="835"/>
        <end position="855"/>
    </location>
</feature>
<dbReference type="HOGENOM" id="CLU_006086_0_0_1"/>
<dbReference type="SMART" id="SM00220">
    <property type="entry name" value="S_TKc"/>
    <property type="match status" value="1"/>
</dbReference>
<evidence type="ECO:0000313" key="4">
    <source>
        <dbReference type="EMBL" id="EKC24944.1"/>
    </source>
</evidence>
<dbReference type="SMART" id="SM00091">
    <property type="entry name" value="PAS"/>
    <property type="match status" value="3"/>
</dbReference>
<reference evidence="4" key="1">
    <citation type="journal article" date="2012" name="Nature">
        <title>The oyster genome reveals stress adaptation and complexity of shell formation.</title>
        <authorList>
            <person name="Zhang G."/>
            <person name="Fang X."/>
            <person name="Guo X."/>
            <person name="Li L."/>
            <person name="Luo R."/>
            <person name="Xu F."/>
            <person name="Yang P."/>
            <person name="Zhang L."/>
            <person name="Wang X."/>
            <person name="Qi H."/>
            <person name="Xiong Z."/>
            <person name="Que H."/>
            <person name="Xie Y."/>
            <person name="Holland P.W."/>
            <person name="Paps J."/>
            <person name="Zhu Y."/>
            <person name="Wu F."/>
            <person name="Chen Y."/>
            <person name="Wang J."/>
            <person name="Peng C."/>
            <person name="Meng J."/>
            <person name="Yang L."/>
            <person name="Liu J."/>
            <person name="Wen B."/>
            <person name="Zhang N."/>
            <person name="Huang Z."/>
            <person name="Zhu Q."/>
            <person name="Feng Y."/>
            <person name="Mount A."/>
            <person name="Hedgecock D."/>
            <person name="Xu Z."/>
            <person name="Liu Y."/>
            <person name="Domazet-Loso T."/>
            <person name="Du Y."/>
            <person name="Sun X."/>
            <person name="Zhang S."/>
            <person name="Liu B."/>
            <person name="Cheng P."/>
            <person name="Jiang X."/>
            <person name="Li J."/>
            <person name="Fan D."/>
            <person name="Wang W."/>
            <person name="Fu W."/>
            <person name="Wang T."/>
            <person name="Wang B."/>
            <person name="Zhang J."/>
            <person name="Peng Z."/>
            <person name="Li Y."/>
            <person name="Li N."/>
            <person name="Wang J."/>
            <person name="Chen M."/>
            <person name="He Y."/>
            <person name="Tan F."/>
            <person name="Song X."/>
            <person name="Zheng Q."/>
            <person name="Huang R."/>
            <person name="Yang H."/>
            <person name="Du X."/>
            <person name="Chen L."/>
            <person name="Yang M."/>
            <person name="Gaffney P.M."/>
            <person name="Wang S."/>
            <person name="Luo L."/>
            <person name="She Z."/>
            <person name="Ming Y."/>
            <person name="Huang W."/>
            <person name="Zhang S."/>
            <person name="Huang B."/>
            <person name="Zhang Y."/>
            <person name="Qu T."/>
            <person name="Ni P."/>
            <person name="Miao G."/>
            <person name="Wang J."/>
            <person name="Wang Q."/>
            <person name="Steinberg C.E."/>
            <person name="Wang H."/>
            <person name="Li N."/>
            <person name="Qian L."/>
            <person name="Zhang G."/>
            <person name="Li Y."/>
            <person name="Yang H."/>
            <person name="Liu X."/>
            <person name="Wang J."/>
            <person name="Yin Y."/>
            <person name="Wang J."/>
        </authorList>
    </citation>
    <scope>NUCLEOTIDE SEQUENCE [LARGE SCALE GENOMIC DNA]</scope>
    <source>
        <strain evidence="4">05x7-T-G4-1.051#20</strain>
    </source>
</reference>
<dbReference type="Pfam" id="PF00069">
    <property type="entry name" value="Pkinase"/>
    <property type="match status" value="1"/>
</dbReference>
<dbReference type="GO" id="GO:0045719">
    <property type="term" value="P:negative regulation of glycogen biosynthetic process"/>
    <property type="evidence" value="ECO:0007669"/>
    <property type="project" value="TreeGrafter"/>
</dbReference>